<dbReference type="SUPFAM" id="SSF111283">
    <property type="entry name" value="Putative modulator of DNA gyrase, PmbA/TldD"/>
    <property type="match status" value="1"/>
</dbReference>
<dbReference type="InterPro" id="IPR036059">
    <property type="entry name" value="TldD/PmbA_sf"/>
</dbReference>
<dbReference type="Proteomes" id="UP000249794">
    <property type="component" value="Unassembled WGS sequence"/>
</dbReference>
<evidence type="ECO:0000313" key="5">
    <source>
        <dbReference type="Proteomes" id="UP000249794"/>
    </source>
</evidence>
<gene>
    <name evidence="4" type="ORF">DCF15_01250</name>
</gene>
<reference evidence="4 5" key="2">
    <citation type="submission" date="2018-06" db="EMBL/GenBank/DDBJ databases">
        <title>Metagenomic assembly of (sub)arctic Cyanobacteria and their associated microbiome from non-axenic cultures.</title>
        <authorList>
            <person name="Baurain D."/>
        </authorList>
    </citation>
    <scope>NUCLEOTIDE SEQUENCE [LARGE SCALE GENOMIC DNA]</scope>
    <source>
        <strain evidence="4">ULC027bin1</strain>
    </source>
</reference>
<name>A0A2W4XV71_9CYAN</name>
<dbReference type="Pfam" id="PF19289">
    <property type="entry name" value="PmbA_TldD_3rd"/>
    <property type="match status" value="1"/>
</dbReference>
<dbReference type="InterPro" id="IPR002510">
    <property type="entry name" value="Metalloprtase-TldD/E_N"/>
</dbReference>
<evidence type="ECO:0000256" key="1">
    <source>
        <dbReference type="ARBA" id="ARBA00005836"/>
    </source>
</evidence>
<feature type="domain" description="Metalloprotease TldD/E N-terminal" evidence="2">
    <location>
        <begin position="32"/>
        <end position="93"/>
    </location>
</feature>
<comment type="similarity">
    <text evidence="1">Belongs to the peptidase U62 family.</text>
</comment>
<reference evidence="5" key="1">
    <citation type="submission" date="2018-04" db="EMBL/GenBank/DDBJ databases">
        <authorList>
            <person name="Cornet L."/>
        </authorList>
    </citation>
    <scope>NUCLEOTIDE SEQUENCE [LARGE SCALE GENOMIC DNA]</scope>
</reference>
<dbReference type="InterPro" id="IPR035068">
    <property type="entry name" value="TldD/PmbA_N"/>
</dbReference>
<evidence type="ECO:0000313" key="4">
    <source>
        <dbReference type="EMBL" id="PZO60854.1"/>
    </source>
</evidence>
<evidence type="ECO:0000259" key="3">
    <source>
        <dbReference type="Pfam" id="PF19289"/>
    </source>
</evidence>
<evidence type="ECO:0000259" key="2">
    <source>
        <dbReference type="Pfam" id="PF01523"/>
    </source>
</evidence>
<proteinExistence type="inferred from homology"/>
<dbReference type="PANTHER" id="PTHR43421:SF1">
    <property type="entry name" value="METALLOPROTEASE PMBA"/>
    <property type="match status" value="1"/>
</dbReference>
<feature type="domain" description="Metalloprotease TldD/E C-terminal" evidence="3">
    <location>
        <begin position="231"/>
        <end position="440"/>
    </location>
</feature>
<dbReference type="InterPro" id="IPR047657">
    <property type="entry name" value="PmbA"/>
</dbReference>
<dbReference type="AlphaFoldDB" id="A0A2W4XV71"/>
<dbReference type="GO" id="GO:0008237">
    <property type="term" value="F:metallopeptidase activity"/>
    <property type="evidence" value="ECO:0007669"/>
    <property type="project" value="InterPro"/>
</dbReference>
<dbReference type="Gene3D" id="3.30.2290.10">
    <property type="entry name" value="PmbA/TldD superfamily"/>
    <property type="match status" value="1"/>
</dbReference>
<accession>A0A2W4XV71</accession>
<protein>
    <submittedName>
        <fullName evidence="4">Peptidase C69</fullName>
    </submittedName>
</protein>
<dbReference type="GO" id="GO:0006508">
    <property type="term" value="P:proteolysis"/>
    <property type="evidence" value="ECO:0007669"/>
    <property type="project" value="InterPro"/>
</dbReference>
<sequence>MDSKTAAEIISSTKDLPEMLLSEAKVAGAQLVEVYQSSTLSRPIIFEGNRLKQIETSQSEGVALRLWRDGRPGLAVGYGPIDAKTLVEKALAISTLNLPEIADLSTGSPDTAAAKRQAFPEKGQAMAVEKLVDLGRGAIAQIRTSIPEAVCEAEFSCDVEYIRLINSTGLDYSFQDTTLSGFISAELIQQDDFLCVNDGTLSRHQLDIGAVADSIIQRLVWAQQTVEPTVGQVPIIFTPGAAWLLWDTLRSALNGKRVKEGISPWRKKLGKRVIDPAITLRQDPTVGPYLCPFDDEGVLTQPLTFVENGVVKSWYCDRAHGTTGNGIRPELGDYPTPGLINLLVTPGKSDLQALIAPQKDAIIIDQVMGEGGDITGDLAVNLDLGYQVRNGEIIGRVKDTMVSGNAYTALNNLIALGSDIGWSGSTYTPSIAVEGLSVVG</sequence>
<organism evidence="4 5">
    <name type="scientific">Phormidesmis priestleyi</name>
    <dbReference type="NCBI Taxonomy" id="268141"/>
    <lineage>
        <taxon>Bacteria</taxon>
        <taxon>Bacillati</taxon>
        <taxon>Cyanobacteriota</taxon>
        <taxon>Cyanophyceae</taxon>
        <taxon>Leptolyngbyales</taxon>
        <taxon>Leptolyngbyaceae</taxon>
        <taxon>Phormidesmis</taxon>
    </lineage>
</organism>
<dbReference type="InterPro" id="IPR045569">
    <property type="entry name" value="Metalloprtase-TldD/E_C"/>
</dbReference>
<dbReference type="GO" id="GO:0005829">
    <property type="term" value="C:cytosol"/>
    <property type="evidence" value="ECO:0007669"/>
    <property type="project" value="TreeGrafter"/>
</dbReference>
<comment type="caution">
    <text evidence="4">The sequence shown here is derived from an EMBL/GenBank/DDBJ whole genome shotgun (WGS) entry which is preliminary data.</text>
</comment>
<dbReference type="PANTHER" id="PTHR43421">
    <property type="entry name" value="METALLOPROTEASE PMBA"/>
    <property type="match status" value="1"/>
</dbReference>
<dbReference type="Pfam" id="PF01523">
    <property type="entry name" value="PmbA_TldD_1st"/>
    <property type="match status" value="1"/>
</dbReference>
<dbReference type="EMBL" id="QBMP01000005">
    <property type="protein sequence ID" value="PZO60854.1"/>
    <property type="molecule type" value="Genomic_DNA"/>
</dbReference>